<gene>
    <name evidence="2" type="ORF">IV203_022848</name>
    <name evidence="3" type="ORF">IV203_034375</name>
</gene>
<comment type="caution">
    <text evidence="2">The sequence shown here is derived from an EMBL/GenBank/DDBJ whole genome shotgun (WGS) entry which is preliminary data.</text>
</comment>
<keyword evidence="4" id="KW-1185">Reference proteome</keyword>
<dbReference type="EMBL" id="JAGRRH010000064">
    <property type="protein sequence ID" value="KAG7338150.1"/>
    <property type="molecule type" value="Genomic_DNA"/>
</dbReference>
<reference evidence="2" key="2">
    <citation type="submission" date="2021-04" db="EMBL/GenBank/DDBJ databases">
        <authorList>
            <person name="Podell S."/>
        </authorList>
    </citation>
    <scope>NUCLEOTIDE SEQUENCE</scope>
    <source>
        <strain evidence="2">Hildebrandi</strain>
    </source>
</reference>
<dbReference type="OrthoDB" id="45588at2759"/>
<evidence type="ECO:0000313" key="3">
    <source>
        <dbReference type="EMBL" id="KAG7373651.1"/>
    </source>
</evidence>
<protein>
    <submittedName>
        <fullName evidence="2">Uncharacterized protein</fullName>
    </submittedName>
</protein>
<evidence type="ECO:0000256" key="1">
    <source>
        <dbReference type="SAM" id="MobiDB-lite"/>
    </source>
</evidence>
<name>A0A9K3K708_9STRA</name>
<dbReference type="Proteomes" id="UP000693970">
    <property type="component" value="Unassembled WGS sequence"/>
</dbReference>
<feature type="compositionally biased region" description="Low complexity" evidence="1">
    <location>
        <begin position="238"/>
        <end position="247"/>
    </location>
</feature>
<feature type="region of interest" description="Disordered" evidence="1">
    <location>
        <begin position="232"/>
        <end position="263"/>
    </location>
</feature>
<organism evidence="2 4">
    <name type="scientific">Nitzschia inconspicua</name>
    <dbReference type="NCBI Taxonomy" id="303405"/>
    <lineage>
        <taxon>Eukaryota</taxon>
        <taxon>Sar</taxon>
        <taxon>Stramenopiles</taxon>
        <taxon>Ochrophyta</taxon>
        <taxon>Bacillariophyta</taxon>
        <taxon>Bacillariophyceae</taxon>
        <taxon>Bacillariophycidae</taxon>
        <taxon>Bacillariales</taxon>
        <taxon>Bacillariaceae</taxon>
        <taxon>Nitzschia</taxon>
    </lineage>
</organism>
<dbReference type="AlphaFoldDB" id="A0A9K3K708"/>
<dbReference type="EMBL" id="JAGRRH010000002">
    <property type="protein sequence ID" value="KAG7373651.1"/>
    <property type="molecule type" value="Genomic_DNA"/>
</dbReference>
<evidence type="ECO:0000313" key="4">
    <source>
        <dbReference type="Proteomes" id="UP000693970"/>
    </source>
</evidence>
<proteinExistence type="predicted"/>
<evidence type="ECO:0000313" key="2">
    <source>
        <dbReference type="EMBL" id="KAG7338150.1"/>
    </source>
</evidence>
<sequence>MEEGCSLQFVASSPLPCLVADAISTMHWPLDRPSAAQQMKLLPLHVLETPVLPSWGEIHVLELVFLITSQARNAKQSHKRKEHWARIAAAIILLGHGYADHAHNLVGPLSFQNDLPYFHGPAVIADPDVLAAASFVHALIHRREGPHPSEFGTTGFSNSNFWASATLRCGGEESLPLSSIRLRVQQLAHDHSKVATEWFDSNCCCNTMVEEWDPRPLTALCEMVLPKYTSLQHHHHQQQQQQQQQQQSTSTARVCSTSGPSRTSCSFKTRLDALGI</sequence>
<reference evidence="2" key="1">
    <citation type="journal article" date="2021" name="Sci. Rep.">
        <title>Diploid genomic architecture of Nitzschia inconspicua, an elite biomass production diatom.</title>
        <authorList>
            <person name="Oliver A."/>
            <person name="Podell S."/>
            <person name="Pinowska A."/>
            <person name="Traller J.C."/>
            <person name="Smith S.R."/>
            <person name="McClure R."/>
            <person name="Beliaev A."/>
            <person name="Bohutskyi P."/>
            <person name="Hill E.A."/>
            <person name="Rabines A."/>
            <person name="Zheng H."/>
            <person name="Allen L.Z."/>
            <person name="Kuo A."/>
            <person name="Grigoriev I.V."/>
            <person name="Allen A.E."/>
            <person name="Hazlebeck D."/>
            <person name="Allen E.E."/>
        </authorList>
    </citation>
    <scope>NUCLEOTIDE SEQUENCE</scope>
    <source>
        <strain evidence="2">Hildebrandi</strain>
    </source>
</reference>
<feature type="compositionally biased region" description="Polar residues" evidence="1">
    <location>
        <begin position="248"/>
        <end position="263"/>
    </location>
</feature>
<accession>A0A9K3K708</accession>